<dbReference type="Gramene" id="Psat06G0225400-T1">
    <property type="protein sequence ID" value="KAI5395983.1"/>
    <property type="gene ID" value="KIW84_062254"/>
</dbReference>
<dbReference type="GO" id="GO:0009570">
    <property type="term" value="C:chloroplast stroma"/>
    <property type="evidence" value="ECO:0007669"/>
    <property type="project" value="TreeGrafter"/>
</dbReference>
<evidence type="ECO:0000313" key="3">
    <source>
        <dbReference type="Proteomes" id="UP001058974"/>
    </source>
</evidence>
<dbReference type="PANTHER" id="PTHR36352">
    <property type="entry name" value="EXPRESSED PROTEIN"/>
    <property type="match status" value="1"/>
</dbReference>
<evidence type="ECO:0000313" key="2">
    <source>
        <dbReference type="EMBL" id="KAI5395983.1"/>
    </source>
</evidence>
<organism evidence="2 3">
    <name type="scientific">Pisum sativum</name>
    <name type="common">Garden pea</name>
    <name type="synonym">Lathyrus oleraceus</name>
    <dbReference type="NCBI Taxonomy" id="3888"/>
    <lineage>
        <taxon>Eukaryota</taxon>
        <taxon>Viridiplantae</taxon>
        <taxon>Streptophyta</taxon>
        <taxon>Embryophyta</taxon>
        <taxon>Tracheophyta</taxon>
        <taxon>Spermatophyta</taxon>
        <taxon>Magnoliopsida</taxon>
        <taxon>eudicotyledons</taxon>
        <taxon>Gunneridae</taxon>
        <taxon>Pentapetalae</taxon>
        <taxon>rosids</taxon>
        <taxon>fabids</taxon>
        <taxon>Fabales</taxon>
        <taxon>Fabaceae</taxon>
        <taxon>Papilionoideae</taxon>
        <taxon>50 kb inversion clade</taxon>
        <taxon>NPAAA clade</taxon>
        <taxon>Hologalegina</taxon>
        <taxon>IRL clade</taxon>
        <taxon>Fabeae</taxon>
        <taxon>Lathyrus</taxon>
    </lineage>
</organism>
<name>A0A9D4W4L0_PEA</name>
<dbReference type="GO" id="GO:0009535">
    <property type="term" value="C:chloroplast thylakoid membrane"/>
    <property type="evidence" value="ECO:0007669"/>
    <property type="project" value="TreeGrafter"/>
</dbReference>
<dbReference type="Pfam" id="PF23650">
    <property type="entry name" value="DUF7148"/>
    <property type="match status" value="1"/>
</dbReference>
<dbReference type="InterPro" id="IPR055572">
    <property type="entry name" value="DUF7148"/>
</dbReference>
<proteinExistence type="predicted"/>
<dbReference type="AlphaFoldDB" id="A0A9D4W4L0"/>
<dbReference type="PANTHER" id="PTHR36352:SF1">
    <property type="entry name" value="EXPRESSED PROTEIN"/>
    <property type="match status" value="1"/>
</dbReference>
<reference evidence="2 3" key="1">
    <citation type="journal article" date="2022" name="Nat. Genet.">
        <title>Improved pea reference genome and pan-genome highlight genomic features and evolutionary characteristics.</title>
        <authorList>
            <person name="Yang T."/>
            <person name="Liu R."/>
            <person name="Luo Y."/>
            <person name="Hu S."/>
            <person name="Wang D."/>
            <person name="Wang C."/>
            <person name="Pandey M.K."/>
            <person name="Ge S."/>
            <person name="Xu Q."/>
            <person name="Li N."/>
            <person name="Li G."/>
            <person name="Huang Y."/>
            <person name="Saxena R.K."/>
            <person name="Ji Y."/>
            <person name="Li M."/>
            <person name="Yan X."/>
            <person name="He Y."/>
            <person name="Liu Y."/>
            <person name="Wang X."/>
            <person name="Xiang C."/>
            <person name="Varshney R.K."/>
            <person name="Ding H."/>
            <person name="Gao S."/>
            <person name="Zong X."/>
        </authorList>
    </citation>
    <scope>NUCLEOTIDE SEQUENCE [LARGE SCALE GENOMIC DNA]</scope>
    <source>
        <strain evidence="2 3">cv. Zhongwan 6</strain>
    </source>
</reference>
<dbReference type="Gramene" id="PSAT_LOCUS26188_t1">
    <property type="protein sequence ID" value="CAL5207418.1"/>
    <property type="gene ID" value="PSAT_LOCUS26188"/>
</dbReference>
<dbReference type="Gramene" id="Psat6g084240.1">
    <property type="protein sequence ID" value="Psat6g084240.1.cds"/>
    <property type="gene ID" value="Psat6g084240"/>
</dbReference>
<dbReference type="EMBL" id="JAMSHJ010000006">
    <property type="protein sequence ID" value="KAI5395983.1"/>
    <property type="molecule type" value="Genomic_DNA"/>
</dbReference>
<keyword evidence="3" id="KW-1185">Reference proteome</keyword>
<dbReference type="OrthoDB" id="1930092at2759"/>
<gene>
    <name evidence="2" type="ORF">KIW84_062254</name>
</gene>
<feature type="domain" description="DUF7148" evidence="1">
    <location>
        <begin position="69"/>
        <end position="189"/>
    </location>
</feature>
<comment type="caution">
    <text evidence="2">The sequence shown here is derived from an EMBL/GenBank/DDBJ whole genome shotgun (WGS) entry which is preliminary data.</text>
</comment>
<accession>A0A9D4W4L0</accession>
<dbReference type="Proteomes" id="UP001058974">
    <property type="component" value="Chromosome 6"/>
</dbReference>
<evidence type="ECO:0000259" key="1">
    <source>
        <dbReference type="Pfam" id="PF23650"/>
    </source>
</evidence>
<protein>
    <recommendedName>
        <fullName evidence="1">DUF7148 domain-containing protein</fullName>
    </recommendedName>
</protein>
<sequence length="190" mass="20692">MAMTTSSRCLSVNLKETRFNSHVPLPPSQHSLIPIFHNNIHPSPVLRTRFHLTVVVPKASAGSYSSTDDDDGVSLGTMKLPVNIDLQRLDSLLFQWANSLAQGASLPLPMPLKVDKIAGGARLGFITIGDGDTEVLVYIDCLVFKPNESSAPIFRASRHGVLKDKVPPGEPRIMRSLMQALQKSVQIATL</sequence>